<protein>
    <recommendedName>
        <fullName evidence="3">DUF4369 domain-containing protein</fullName>
    </recommendedName>
</protein>
<sequence length="192" mass="21676">MKIFVYLVIFFITTGFIPANAQSVKLYLAIIKAKNNISHKGILQRVDSNNVILNSENGIETIPFQLIKSIKIRVPKKSYNLKNFTPDTDKNKVYRQNAAGKFVDEWGNEEPSLTDIKDGVIASVIGNVLINSVALPVSKINPSISNFKIDYDQSRYISQLNELSYYSIYYQANPDIAAELRKLKEISLKPSN</sequence>
<reference evidence="1 2" key="1">
    <citation type="submission" date="2019-11" db="EMBL/GenBank/DDBJ databases">
        <title>Description of Pedobacter sp. LMG 31462T.</title>
        <authorList>
            <person name="Carlier A."/>
            <person name="Qi S."/>
            <person name="Vandamme P."/>
        </authorList>
    </citation>
    <scope>NUCLEOTIDE SEQUENCE [LARGE SCALE GENOMIC DNA]</scope>
    <source>
        <strain evidence="1 2">LMG 31462</strain>
    </source>
</reference>
<proteinExistence type="predicted"/>
<gene>
    <name evidence="1" type="ORF">GM920_03380</name>
</gene>
<keyword evidence="2" id="KW-1185">Reference proteome</keyword>
<accession>A0ABR6ERS2</accession>
<comment type="caution">
    <text evidence="1">The sequence shown here is derived from an EMBL/GenBank/DDBJ whole genome shotgun (WGS) entry which is preliminary data.</text>
</comment>
<evidence type="ECO:0008006" key="3">
    <source>
        <dbReference type="Google" id="ProtNLM"/>
    </source>
</evidence>
<name>A0ABR6ERS2_9SPHI</name>
<evidence type="ECO:0000313" key="1">
    <source>
        <dbReference type="EMBL" id="MBB2147947.1"/>
    </source>
</evidence>
<organism evidence="1 2">
    <name type="scientific">Pedobacter gandavensis</name>
    <dbReference type="NCBI Taxonomy" id="2679963"/>
    <lineage>
        <taxon>Bacteria</taxon>
        <taxon>Pseudomonadati</taxon>
        <taxon>Bacteroidota</taxon>
        <taxon>Sphingobacteriia</taxon>
        <taxon>Sphingobacteriales</taxon>
        <taxon>Sphingobacteriaceae</taxon>
        <taxon>Pedobacter</taxon>
    </lineage>
</organism>
<dbReference type="RefSeq" id="WP_182953408.1">
    <property type="nucleotide sequence ID" value="NZ_WNXC01000001.1"/>
</dbReference>
<dbReference type="Proteomes" id="UP000636110">
    <property type="component" value="Unassembled WGS sequence"/>
</dbReference>
<evidence type="ECO:0000313" key="2">
    <source>
        <dbReference type="Proteomes" id="UP000636110"/>
    </source>
</evidence>
<dbReference type="EMBL" id="WNXC01000001">
    <property type="protein sequence ID" value="MBB2147947.1"/>
    <property type="molecule type" value="Genomic_DNA"/>
</dbReference>